<dbReference type="InterPro" id="IPR020459">
    <property type="entry name" value="AMP-binding"/>
</dbReference>
<feature type="domain" description="AMP-dependent synthetase/ligase" evidence="1">
    <location>
        <begin position="10"/>
        <end position="176"/>
    </location>
</feature>
<dbReference type="PATRIC" id="fig|1299331.3.peg.3111"/>
<dbReference type="EMBL" id="JAOG01000002">
    <property type="protein sequence ID" value="EUA55040.1"/>
    <property type="molecule type" value="Genomic_DNA"/>
</dbReference>
<accession>X8CIC4</accession>
<comment type="caution">
    <text evidence="2">The sequence shown here is derived from an EMBL/GenBank/DDBJ whole genome shotgun (WGS) entry which is preliminary data.</text>
</comment>
<dbReference type="InterPro" id="IPR020845">
    <property type="entry name" value="AMP-binding_CS"/>
</dbReference>
<dbReference type="Proteomes" id="UP000020825">
    <property type="component" value="Unassembled WGS sequence"/>
</dbReference>
<evidence type="ECO:0000313" key="3">
    <source>
        <dbReference type="Proteomes" id="UP000020825"/>
    </source>
</evidence>
<sequence>MTRASIPALFAAHVARTPEAVALSDRDRSMTYREFDESTNRLAHLLVERGARPGRCVAVLMERSAPAIVAIVAVLKTGAAYLPIDPAMPDTRVAFMLTDAAPIVALTTAELRDRLDGFDGAVIDADDPAVHTRPATALPPPADDNIAYVIYTSGTTGTPKGVAVTHHNVTHLLASLLDRPAPAGCGASAIRWPSTSRCGRSSAPCWAADACWSCPTRWCARRKTCTPC</sequence>
<proteinExistence type="predicted"/>
<dbReference type="PANTHER" id="PTHR45527">
    <property type="entry name" value="NONRIBOSOMAL PEPTIDE SYNTHETASE"/>
    <property type="match status" value="1"/>
</dbReference>
<dbReference type="GO" id="GO:0043041">
    <property type="term" value="P:amino acid activation for nonribosomal peptide biosynthetic process"/>
    <property type="evidence" value="ECO:0007669"/>
    <property type="project" value="TreeGrafter"/>
</dbReference>
<name>X8CIC4_MYCIT</name>
<dbReference type="PROSITE" id="PS00455">
    <property type="entry name" value="AMP_BINDING"/>
    <property type="match status" value="1"/>
</dbReference>
<dbReference type="GO" id="GO:0044550">
    <property type="term" value="P:secondary metabolite biosynthetic process"/>
    <property type="evidence" value="ECO:0007669"/>
    <property type="project" value="TreeGrafter"/>
</dbReference>
<dbReference type="GO" id="GO:0031177">
    <property type="term" value="F:phosphopantetheine binding"/>
    <property type="evidence" value="ECO:0007669"/>
    <property type="project" value="TreeGrafter"/>
</dbReference>
<dbReference type="PANTHER" id="PTHR45527:SF1">
    <property type="entry name" value="FATTY ACID SYNTHASE"/>
    <property type="match status" value="1"/>
</dbReference>
<organism evidence="2 3">
    <name type="scientific">Mycobacterium intracellulare 1956</name>
    <dbReference type="NCBI Taxonomy" id="1299331"/>
    <lineage>
        <taxon>Bacteria</taxon>
        <taxon>Bacillati</taxon>
        <taxon>Actinomycetota</taxon>
        <taxon>Actinomycetes</taxon>
        <taxon>Mycobacteriales</taxon>
        <taxon>Mycobacteriaceae</taxon>
        <taxon>Mycobacterium</taxon>
        <taxon>Mycobacterium avium complex (MAC)</taxon>
    </lineage>
</organism>
<dbReference type="Gene3D" id="3.40.50.980">
    <property type="match status" value="2"/>
</dbReference>
<dbReference type="Pfam" id="PF00501">
    <property type="entry name" value="AMP-binding"/>
    <property type="match status" value="1"/>
</dbReference>
<dbReference type="AlphaFoldDB" id="X8CIC4"/>
<dbReference type="SUPFAM" id="SSF56801">
    <property type="entry name" value="Acetyl-CoA synthetase-like"/>
    <property type="match status" value="1"/>
</dbReference>
<dbReference type="InterPro" id="IPR000873">
    <property type="entry name" value="AMP-dep_synth/lig_dom"/>
</dbReference>
<evidence type="ECO:0000259" key="1">
    <source>
        <dbReference type="Pfam" id="PF00501"/>
    </source>
</evidence>
<protein>
    <submittedName>
        <fullName evidence="2">AMP-binding enzyme family protein</fullName>
    </submittedName>
</protein>
<dbReference type="FunFam" id="3.40.50.980:FF:000001">
    <property type="entry name" value="Non-ribosomal peptide synthetase"/>
    <property type="match status" value="1"/>
</dbReference>
<gene>
    <name evidence="2" type="ORF">I550_3191</name>
</gene>
<reference evidence="2 3" key="1">
    <citation type="submission" date="2013-12" db="EMBL/GenBank/DDBJ databases">
        <authorList>
            <person name="Zelazny A."/>
            <person name="Olivier K."/>
            <person name="Holland S."/>
            <person name="Lenaerts A."/>
            <person name="Ordway D."/>
            <person name="DeGroote M.A."/>
            <person name="Parker T."/>
            <person name="Sizemore C."/>
            <person name="Tallon L.J."/>
            <person name="Sadzewicz L.K."/>
            <person name="Sengamalay N."/>
            <person name="Fraser C.M."/>
            <person name="Hine E."/>
            <person name="Shefchek K.A."/>
            <person name="Das S.P."/>
            <person name="Tettelin H."/>
        </authorList>
    </citation>
    <scope>NUCLEOTIDE SEQUENCE [LARGE SCALE GENOMIC DNA]</scope>
    <source>
        <strain evidence="2 3">1956</strain>
    </source>
</reference>
<dbReference type="PRINTS" id="PR00154">
    <property type="entry name" value="AMPBINDING"/>
</dbReference>
<dbReference type="GO" id="GO:0005737">
    <property type="term" value="C:cytoplasm"/>
    <property type="evidence" value="ECO:0007669"/>
    <property type="project" value="TreeGrafter"/>
</dbReference>
<evidence type="ECO:0000313" key="2">
    <source>
        <dbReference type="EMBL" id="EUA55040.1"/>
    </source>
</evidence>